<evidence type="ECO:0000256" key="2">
    <source>
        <dbReference type="ARBA" id="ARBA00022763"/>
    </source>
</evidence>
<dbReference type="InterPro" id="IPR009072">
    <property type="entry name" value="Histone-fold"/>
</dbReference>
<protein>
    <recommendedName>
        <fullName evidence="8">Protein MHF1 homolog</fullName>
    </recommendedName>
</protein>
<dbReference type="AlphaFoldDB" id="A0A978V564"/>
<evidence type="ECO:0000256" key="3">
    <source>
        <dbReference type="ARBA" id="ARBA00023125"/>
    </source>
</evidence>
<feature type="compositionally biased region" description="Polar residues" evidence="5">
    <location>
        <begin position="130"/>
        <end position="139"/>
    </location>
</feature>
<dbReference type="GO" id="GO:0006281">
    <property type="term" value="P:DNA repair"/>
    <property type="evidence" value="ECO:0007669"/>
    <property type="project" value="UniProtKB-KW"/>
</dbReference>
<evidence type="ECO:0000256" key="1">
    <source>
        <dbReference type="ARBA" id="ARBA00006612"/>
    </source>
</evidence>
<gene>
    <name evidence="6" type="ORF">FEM48_Zijuj07G0144900</name>
</gene>
<organism evidence="6 7">
    <name type="scientific">Ziziphus jujuba var. spinosa</name>
    <dbReference type="NCBI Taxonomy" id="714518"/>
    <lineage>
        <taxon>Eukaryota</taxon>
        <taxon>Viridiplantae</taxon>
        <taxon>Streptophyta</taxon>
        <taxon>Embryophyta</taxon>
        <taxon>Tracheophyta</taxon>
        <taxon>Spermatophyta</taxon>
        <taxon>Magnoliopsida</taxon>
        <taxon>eudicotyledons</taxon>
        <taxon>Gunneridae</taxon>
        <taxon>Pentapetalae</taxon>
        <taxon>rosids</taxon>
        <taxon>fabids</taxon>
        <taxon>Rosales</taxon>
        <taxon>Rhamnaceae</taxon>
        <taxon>Paliureae</taxon>
        <taxon>Ziziphus</taxon>
    </lineage>
</organism>
<dbReference type="GO" id="GO:0000712">
    <property type="term" value="P:resolution of meiotic recombination intermediates"/>
    <property type="evidence" value="ECO:0007669"/>
    <property type="project" value="TreeGrafter"/>
</dbReference>
<sequence length="139" mass="15975">MELCSRRSNMEREDDDESVSELLRDRFRLSSISIAEAEAKRNDMEVTEPVMACIADLAFKYTAEQLAKDLELFSQHAGRKSANVEDVILSAHRNEHLATALRSFWDDLKSKEPQSERKRKKPPRKEEKATTSTVHILDV</sequence>
<evidence type="ECO:0000313" key="6">
    <source>
        <dbReference type="EMBL" id="KAH7522497.1"/>
    </source>
</evidence>
<evidence type="ECO:0000313" key="7">
    <source>
        <dbReference type="Proteomes" id="UP000813462"/>
    </source>
</evidence>
<dbReference type="Gene3D" id="1.10.20.10">
    <property type="entry name" value="Histone, subunit A"/>
    <property type="match status" value="1"/>
</dbReference>
<dbReference type="GO" id="GO:0003677">
    <property type="term" value="F:DNA binding"/>
    <property type="evidence" value="ECO:0007669"/>
    <property type="project" value="UniProtKB-KW"/>
</dbReference>
<name>A0A978V564_ZIZJJ</name>
<keyword evidence="2" id="KW-0227">DNA damage</keyword>
<dbReference type="CDD" id="cd22919">
    <property type="entry name" value="HFD_CENP-S"/>
    <property type="match status" value="1"/>
</dbReference>
<comment type="caution">
    <text evidence="6">The sequence shown here is derived from an EMBL/GenBank/DDBJ whole genome shotgun (WGS) entry which is preliminary data.</text>
</comment>
<dbReference type="Proteomes" id="UP000813462">
    <property type="component" value="Unassembled WGS sequence"/>
</dbReference>
<dbReference type="Pfam" id="PF15630">
    <property type="entry name" value="CENP-S"/>
    <property type="match status" value="1"/>
</dbReference>
<feature type="region of interest" description="Disordered" evidence="5">
    <location>
        <begin position="109"/>
        <end position="139"/>
    </location>
</feature>
<dbReference type="PANTHER" id="PTHR22980:SF0">
    <property type="entry name" value="CENTROMERE PROTEIN S"/>
    <property type="match status" value="1"/>
</dbReference>
<dbReference type="SUPFAM" id="SSF47113">
    <property type="entry name" value="Histone-fold"/>
    <property type="match status" value="1"/>
</dbReference>
<dbReference type="GO" id="GO:0031297">
    <property type="term" value="P:replication fork processing"/>
    <property type="evidence" value="ECO:0007669"/>
    <property type="project" value="TreeGrafter"/>
</dbReference>
<proteinExistence type="inferred from homology"/>
<evidence type="ECO:0000256" key="4">
    <source>
        <dbReference type="ARBA" id="ARBA00023204"/>
    </source>
</evidence>
<evidence type="ECO:0008006" key="8">
    <source>
        <dbReference type="Google" id="ProtNLM"/>
    </source>
</evidence>
<keyword evidence="4" id="KW-0234">DNA repair</keyword>
<evidence type="ECO:0000256" key="5">
    <source>
        <dbReference type="SAM" id="MobiDB-lite"/>
    </source>
</evidence>
<reference evidence="6" key="1">
    <citation type="journal article" date="2021" name="Front. Plant Sci.">
        <title>Chromosome-Scale Genome Assembly for Chinese Sour Jujube and Insights Into Its Genome Evolution and Domestication Signature.</title>
        <authorList>
            <person name="Shen L.-Y."/>
            <person name="Luo H."/>
            <person name="Wang X.-L."/>
            <person name="Wang X.-M."/>
            <person name="Qiu X.-J."/>
            <person name="Liu H."/>
            <person name="Zhou S.-S."/>
            <person name="Jia K.-H."/>
            <person name="Nie S."/>
            <person name="Bao Y.-T."/>
            <person name="Zhang R.-G."/>
            <person name="Yun Q.-Z."/>
            <person name="Chai Y.-H."/>
            <person name="Lu J.-Y."/>
            <person name="Li Y."/>
            <person name="Zhao S.-W."/>
            <person name="Mao J.-F."/>
            <person name="Jia S.-G."/>
            <person name="Mao Y.-M."/>
        </authorList>
    </citation>
    <scope>NUCLEOTIDE SEQUENCE</scope>
    <source>
        <strain evidence="6">AT0</strain>
        <tissue evidence="6">Leaf</tissue>
    </source>
</reference>
<dbReference type="GO" id="GO:0003682">
    <property type="term" value="F:chromatin binding"/>
    <property type="evidence" value="ECO:0007669"/>
    <property type="project" value="TreeGrafter"/>
</dbReference>
<dbReference type="EMBL" id="JAEACU010000007">
    <property type="protein sequence ID" value="KAH7522497.1"/>
    <property type="molecule type" value="Genomic_DNA"/>
</dbReference>
<keyword evidence="3" id="KW-0238">DNA-binding</keyword>
<dbReference type="GO" id="GO:0046982">
    <property type="term" value="F:protein heterodimerization activity"/>
    <property type="evidence" value="ECO:0007669"/>
    <property type="project" value="InterPro"/>
</dbReference>
<accession>A0A978V564</accession>
<dbReference type="InterPro" id="IPR029003">
    <property type="entry name" value="CENP-S/Mhf1"/>
</dbReference>
<dbReference type="GO" id="GO:0071821">
    <property type="term" value="C:FANCM-MHF complex"/>
    <property type="evidence" value="ECO:0007669"/>
    <property type="project" value="InterPro"/>
</dbReference>
<comment type="similarity">
    <text evidence="1">Belongs to the TAF9 family. CENP-S/MHF1 subfamily.</text>
</comment>
<dbReference type="PANTHER" id="PTHR22980">
    <property type="entry name" value="CORTISTATIN"/>
    <property type="match status" value="1"/>
</dbReference>